<keyword evidence="2" id="KW-0472">Membrane</keyword>
<feature type="transmembrane region" description="Helical" evidence="2">
    <location>
        <begin position="75"/>
        <end position="100"/>
    </location>
</feature>
<keyword evidence="2" id="KW-0812">Transmembrane</keyword>
<accession>A0A7I7Y8Y5</accession>
<feature type="region of interest" description="Disordered" evidence="1">
    <location>
        <begin position="1"/>
        <end position="45"/>
    </location>
</feature>
<reference evidence="3 4" key="1">
    <citation type="journal article" date="2019" name="Emerg. Microbes Infect.">
        <title>Comprehensive subspecies identification of 175 nontuberculous mycobacteria species based on 7547 genomic profiles.</title>
        <authorList>
            <person name="Matsumoto Y."/>
            <person name="Kinjo T."/>
            <person name="Motooka D."/>
            <person name="Nabeya D."/>
            <person name="Jung N."/>
            <person name="Uechi K."/>
            <person name="Horii T."/>
            <person name="Iida T."/>
            <person name="Fujita J."/>
            <person name="Nakamura S."/>
        </authorList>
    </citation>
    <scope>NUCLEOTIDE SEQUENCE [LARGE SCALE GENOMIC DNA]</scope>
    <source>
        <strain evidence="3 4">JCM 14738</strain>
    </source>
</reference>
<gene>
    <name evidence="3" type="ORF">MCNS_11430</name>
</gene>
<feature type="compositionally biased region" description="Basic and acidic residues" evidence="1">
    <location>
        <begin position="31"/>
        <end position="45"/>
    </location>
</feature>
<evidence type="ECO:0000256" key="1">
    <source>
        <dbReference type="SAM" id="MobiDB-lite"/>
    </source>
</evidence>
<name>A0A7I7Y8Y5_9MYCO</name>
<keyword evidence="2" id="KW-1133">Transmembrane helix</keyword>
<evidence type="ECO:0000256" key="2">
    <source>
        <dbReference type="SAM" id="Phobius"/>
    </source>
</evidence>
<protein>
    <submittedName>
        <fullName evidence="3">Uncharacterized protein</fullName>
    </submittedName>
</protein>
<sequence length="184" mass="19587">MNRAGRKQDLNTDLAVARRRGQQCGSGQLARAEENRVSEHDSDKSAGYEAVFRERWRDRRSAGARPGELVKQPEWIDAGLVVLGVLLTAGVVAAGTMTIARTQALPAVAQGNSVTAARGDASPAPGSVVHYRDASGNTVDATVVEVTEAEVTARLGQIGPESTGQLLVPADRQRLITLLLPRLR</sequence>
<feature type="compositionally biased region" description="Basic and acidic residues" evidence="1">
    <location>
        <begin position="1"/>
        <end position="10"/>
    </location>
</feature>
<evidence type="ECO:0000313" key="3">
    <source>
        <dbReference type="EMBL" id="BBZ38080.1"/>
    </source>
</evidence>
<proteinExistence type="predicted"/>
<keyword evidence="4" id="KW-1185">Reference proteome</keyword>
<dbReference type="AlphaFoldDB" id="A0A7I7Y8Y5"/>
<dbReference type="Proteomes" id="UP000467385">
    <property type="component" value="Chromosome"/>
</dbReference>
<organism evidence="3 4">
    <name type="scientific">Mycobacterium conspicuum</name>
    <dbReference type="NCBI Taxonomy" id="44010"/>
    <lineage>
        <taxon>Bacteria</taxon>
        <taxon>Bacillati</taxon>
        <taxon>Actinomycetota</taxon>
        <taxon>Actinomycetes</taxon>
        <taxon>Mycobacteriales</taxon>
        <taxon>Mycobacteriaceae</taxon>
        <taxon>Mycobacterium</taxon>
    </lineage>
</organism>
<dbReference type="EMBL" id="AP022613">
    <property type="protein sequence ID" value="BBZ38080.1"/>
    <property type="molecule type" value="Genomic_DNA"/>
</dbReference>
<evidence type="ECO:0000313" key="4">
    <source>
        <dbReference type="Proteomes" id="UP000467385"/>
    </source>
</evidence>